<keyword evidence="2" id="KW-1185">Reference proteome</keyword>
<feature type="non-terminal residue" evidence="1">
    <location>
        <position position="1"/>
    </location>
</feature>
<gene>
    <name evidence="1" type="ORF">RFULGI_LOCUS17530</name>
</gene>
<dbReference type="AlphaFoldDB" id="A0A9N9P852"/>
<reference evidence="1" key="1">
    <citation type="submission" date="2021-06" db="EMBL/GenBank/DDBJ databases">
        <authorList>
            <person name="Kallberg Y."/>
            <person name="Tangrot J."/>
            <person name="Rosling A."/>
        </authorList>
    </citation>
    <scope>NUCLEOTIDE SEQUENCE</scope>
    <source>
        <strain evidence="1">IN212</strain>
    </source>
</reference>
<feature type="non-terminal residue" evidence="1">
    <location>
        <position position="42"/>
    </location>
</feature>
<proteinExistence type="predicted"/>
<name>A0A9N9P852_9GLOM</name>
<evidence type="ECO:0000313" key="2">
    <source>
        <dbReference type="Proteomes" id="UP000789396"/>
    </source>
</evidence>
<evidence type="ECO:0000313" key="1">
    <source>
        <dbReference type="EMBL" id="CAG8798908.1"/>
    </source>
</evidence>
<dbReference type="Proteomes" id="UP000789396">
    <property type="component" value="Unassembled WGS sequence"/>
</dbReference>
<accession>A0A9N9P852</accession>
<dbReference type="EMBL" id="CAJVPZ010069348">
    <property type="protein sequence ID" value="CAG8798908.1"/>
    <property type="molecule type" value="Genomic_DNA"/>
</dbReference>
<protein>
    <submittedName>
        <fullName evidence="1">11501_t:CDS:1</fullName>
    </submittedName>
</protein>
<comment type="caution">
    <text evidence="1">The sequence shown here is derived from an EMBL/GenBank/DDBJ whole genome shotgun (WGS) entry which is preliminary data.</text>
</comment>
<sequence length="42" mass="4515">YKVGKSFVGVCNLIEDELIWNKLKIGVLVSLIVGGGEIIKGL</sequence>
<organism evidence="1 2">
    <name type="scientific">Racocetra fulgida</name>
    <dbReference type="NCBI Taxonomy" id="60492"/>
    <lineage>
        <taxon>Eukaryota</taxon>
        <taxon>Fungi</taxon>
        <taxon>Fungi incertae sedis</taxon>
        <taxon>Mucoromycota</taxon>
        <taxon>Glomeromycotina</taxon>
        <taxon>Glomeromycetes</taxon>
        <taxon>Diversisporales</taxon>
        <taxon>Gigasporaceae</taxon>
        <taxon>Racocetra</taxon>
    </lineage>
</organism>